<dbReference type="InterPro" id="IPR036961">
    <property type="entry name" value="Kinesin_motor_dom_sf"/>
</dbReference>
<dbReference type="GeneID" id="112047246"/>
<dbReference type="PANTHER" id="PTHR47968:SF65">
    <property type="entry name" value="KINESIN MOTOR DOMAIN-CONTAINING PROTEIN"/>
    <property type="match status" value="1"/>
</dbReference>
<dbReference type="GO" id="GO:0007018">
    <property type="term" value="P:microtubule-based movement"/>
    <property type="evidence" value="ECO:0007669"/>
    <property type="project" value="InterPro"/>
</dbReference>
<proteinExistence type="inferred from homology"/>
<dbReference type="InterPro" id="IPR027417">
    <property type="entry name" value="P-loop_NTPase"/>
</dbReference>
<gene>
    <name evidence="10" type="primary">LOC112047246</name>
</gene>
<dbReference type="KEGG" id="bany:112047246"/>
<keyword evidence="4" id="KW-0206">Cytoskeleton</keyword>
<comment type="subcellular location">
    <subcellularLocation>
        <location evidence="1">Cytoplasm</location>
        <location evidence="1">Cytoskeleton</location>
    </subcellularLocation>
</comment>
<evidence type="ECO:0000256" key="6">
    <source>
        <dbReference type="SAM" id="Coils"/>
    </source>
</evidence>
<keyword evidence="2 5" id="KW-0547">Nucleotide-binding</keyword>
<dbReference type="Proteomes" id="UP001652582">
    <property type="component" value="Chromosome 7"/>
</dbReference>
<dbReference type="GO" id="GO:0008017">
    <property type="term" value="F:microtubule binding"/>
    <property type="evidence" value="ECO:0007669"/>
    <property type="project" value="InterPro"/>
</dbReference>
<reference evidence="10" key="1">
    <citation type="submission" date="2025-08" db="UniProtKB">
        <authorList>
            <consortium name="RefSeq"/>
        </authorList>
    </citation>
    <scope>IDENTIFICATION</scope>
</reference>
<dbReference type="SMART" id="SM00129">
    <property type="entry name" value="KISc"/>
    <property type="match status" value="1"/>
</dbReference>
<organism evidence="9 10">
    <name type="scientific">Bicyclus anynana</name>
    <name type="common">Squinting bush brown butterfly</name>
    <dbReference type="NCBI Taxonomy" id="110368"/>
    <lineage>
        <taxon>Eukaryota</taxon>
        <taxon>Metazoa</taxon>
        <taxon>Ecdysozoa</taxon>
        <taxon>Arthropoda</taxon>
        <taxon>Hexapoda</taxon>
        <taxon>Insecta</taxon>
        <taxon>Pterygota</taxon>
        <taxon>Neoptera</taxon>
        <taxon>Endopterygota</taxon>
        <taxon>Lepidoptera</taxon>
        <taxon>Glossata</taxon>
        <taxon>Ditrysia</taxon>
        <taxon>Papilionoidea</taxon>
        <taxon>Nymphalidae</taxon>
        <taxon>Satyrinae</taxon>
        <taxon>Satyrini</taxon>
        <taxon>Mycalesina</taxon>
        <taxon>Bicyclus</taxon>
    </lineage>
</organism>
<evidence type="ECO:0000256" key="4">
    <source>
        <dbReference type="ARBA" id="ARBA00023212"/>
    </source>
</evidence>
<keyword evidence="5" id="KW-0505">Motor protein</keyword>
<protein>
    <submittedName>
        <fullName evidence="10">Kinesin-like protein KIF18A isoform X1</fullName>
    </submittedName>
</protein>
<dbReference type="OrthoDB" id="3176171at2759"/>
<dbReference type="Gene3D" id="3.40.850.10">
    <property type="entry name" value="Kinesin motor domain"/>
    <property type="match status" value="1"/>
</dbReference>
<feature type="domain" description="Kinesin motor" evidence="8">
    <location>
        <begin position="21"/>
        <end position="361"/>
    </location>
</feature>
<dbReference type="InterPro" id="IPR001752">
    <property type="entry name" value="Kinesin_motor_dom"/>
</dbReference>
<feature type="binding site" evidence="5">
    <location>
        <begin position="124"/>
        <end position="131"/>
    </location>
    <ligand>
        <name>ATP</name>
        <dbReference type="ChEBI" id="CHEBI:30616"/>
    </ligand>
</feature>
<dbReference type="CDD" id="cd01370">
    <property type="entry name" value="KISc_KIP3_like"/>
    <property type="match status" value="1"/>
</dbReference>
<accession>A0A6J1MWT3</accession>
<evidence type="ECO:0000256" key="7">
    <source>
        <dbReference type="SAM" id="MobiDB-lite"/>
    </source>
</evidence>
<dbReference type="GO" id="GO:0005524">
    <property type="term" value="F:ATP binding"/>
    <property type="evidence" value="ECO:0007669"/>
    <property type="project" value="UniProtKB-UniRule"/>
</dbReference>
<sequence length="876" mass="97845">MVKTTAMVPSRSGSTQNMAANIKVLVRVRPFNAKELGQNNRTVIEVLDENQLVFDPKEDLPPFYYQGVQQPSKNYLKRANKELRFAFDCVCGPNRTNQDVFECATKDMLASLMEGYNCSVFVYGATGAGKTFTMIGSKEHPGITYLTMDHLFQTISGHQMDREFDIGVSYIEVYNENVYDLLQPSSTPLQLRDYPQYGVTVAGLSIRNIKVAQELLDMLEFGNQNRTQHPTDANAESSRSHAVFQVYVTMRCKTSNQCRMVKLSMIDLAGSERASATGCIGERFKEGANINRSLLALGNCINKLADGSSYIPYRDSKLTRLLKDSLGGNCKTVMIANVSPSSISYEDTYNTLKYAARANKIQLSLKKNIINADMNAAQSMKVNKELQRRLEEEEKKNKELRAKLALSSNVGGGNASEKQVSWSRRITAEELVHGALESKLLALMSQQRVLALRHYLRTRAFEHVADLAHRSSCDALEQIYTEDIPRQDRAVENYAKQYTNRNSKILEVWSNWNASGQKLQKLLDECLADCPCMVDTVQKVKLQSKYRISEASNDLHCKIISIMKDEITVSAECMTDTFDMLKEVYLTLKGYGHAPPALTLQYLGIINKAKSAKNISWSDTTVNTDPDIKFISTLDLESPISPLNFTANLPDTNNADVQDKDNANTTIDIVSDTDNLADTENQKPCNNKRKGTPIKLNNNETIIINDSFESENLNSAKKIKTEACMGIENINNFGKIDPNDLNSTFVLAEKVNNLKKASSKVEFKDVQPVKRGLTDRTNTLSTMNTQRTINCSNDNKARIVKPVMPVRRIATAMPPPRSAAFGSSVARDGSSYRTVQGGSKNATVTDKSVGLKAVRARERIEPHPYSRNPPRYAVRK</sequence>
<evidence type="ECO:0000256" key="1">
    <source>
        <dbReference type="ARBA" id="ARBA00004245"/>
    </source>
</evidence>
<dbReference type="InterPro" id="IPR027640">
    <property type="entry name" value="Kinesin-like_fam"/>
</dbReference>
<dbReference type="GO" id="GO:0005874">
    <property type="term" value="C:microtubule"/>
    <property type="evidence" value="ECO:0007669"/>
    <property type="project" value="UniProtKB-KW"/>
</dbReference>
<evidence type="ECO:0000256" key="3">
    <source>
        <dbReference type="ARBA" id="ARBA00022840"/>
    </source>
</evidence>
<evidence type="ECO:0000256" key="2">
    <source>
        <dbReference type="ARBA" id="ARBA00022741"/>
    </source>
</evidence>
<evidence type="ECO:0000259" key="8">
    <source>
        <dbReference type="PROSITE" id="PS50067"/>
    </source>
</evidence>
<feature type="compositionally biased region" description="Polar residues" evidence="7">
    <location>
        <begin position="831"/>
        <end position="846"/>
    </location>
</feature>
<dbReference type="GO" id="GO:0003777">
    <property type="term" value="F:microtubule motor activity"/>
    <property type="evidence" value="ECO:0007669"/>
    <property type="project" value="InterPro"/>
</dbReference>
<name>A0A6J1MWT3_BICAN</name>
<keyword evidence="4" id="KW-0963">Cytoplasm</keyword>
<keyword evidence="9" id="KW-1185">Reference proteome</keyword>
<feature type="region of interest" description="Disordered" evidence="7">
    <location>
        <begin position="814"/>
        <end position="876"/>
    </location>
</feature>
<comment type="similarity">
    <text evidence="5">Belongs to the TRAFAC class myosin-kinesin ATPase superfamily. Kinesin family.</text>
</comment>
<dbReference type="Pfam" id="PF00225">
    <property type="entry name" value="Kinesin"/>
    <property type="match status" value="1"/>
</dbReference>
<feature type="compositionally biased region" description="Basic and acidic residues" evidence="7">
    <location>
        <begin position="855"/>
        <end position="864"/>
    </location>
</feature>
<dbReference type="AlphaFoldDB" id="A0A6J1MWT3"/>
<keyword evidence="6" id="KW-0175">Coiled coil</keyword>
<dbReference type="SUPFAM" id="SSF52540">
    <property type="entry name" value="P-loop containing nucleoside triphosphate hydrolases"/>
    <property type="match status" value="1"/>
</dbReference>
<dbReference type="PROSITE" id="PS50067">
    <property type="entry name" value="KINESIN_MOTOR_2"/>
    <property type="match status" value="1"/>
</dbReference>
<dbReference type="PRINTS" id="PR00380">
    <property type="entry name" value="KINESINHEAVY"/>
</dbReference>
<dbReference type="PANTHER" id="PTHR47968">
    <property type="entry name" value="CENTROMERE PROTEIN E"/>
    <property type="match status" value="1"/>
</dbReference>
<evidence type="ECO:0000256" key="5">
    <source>
        <dbReference type="PROSITE-ProRule" id="PRU00283"/>
    </source>
</evidence>
<feature type="coiled-coil region" evidence="6">
    <location>
        <begin position="376"/>
        <end position="410"/>
    </location>
</feature>
<evidence type="ECO:0000313" key="9">
    <source>
        <dbReference type="Proteomes" id="UP001652582"/>
    </source>
</evidence>
<evidence type="ECO:0000313" key="10">
    <source>
        <dbReference type="RefSeq" id="XP_023940060.2"/>
    </source>
</evidence>
<dbReference type="RefSeq" id="XP_023940060.2">
    <property type="nucleotide sequence ID" value="XM_024084292.2"/>
</dbReference>
<keyword evidence="3 5" id="KW-0067">ATP-binding</keyword>